<evidence type="ECO:0000256" key="3">
    <source>
        <dbReference type="ARBA" id="ARBA00022806"/>
    </source>
</evidence>
<dbReference type="GO" id="GO:0004386">
    <property type="term" value="F:helicase activity"/>
    <property type="evidence" value="ECO:0007669"/>
    <property type="project" value="UniProtKB-KW"/>
</dbReference>
<dbReference type="InterPro" id="IPR027417">
    <property type="entry name" value="P-loop_NTPase"/>
</dbReference>
<organism evidence="6 7">
    <name type="scientific">Halomonas salipaludis</name>
    <dbReference type="NCBI Taxonomy" id="2032625"/>
    <lineage>
        <taxon>Bacteria</taxon>
        <taxon>Pseudomonadati</taxon>
        <taxon>Pseudomonadota</taxon>
        <taxon>Gammaproteobacteria</taxon>
        <taxon>Oceanospirillales</taxon>
        <taxon>Halomonadaceae</taxon>
        <taxon>Halomonas</taxon>
    </lineage>
</organism>
<keyword evidence="1" id="KW-0547">Nucleotide-binding</keyword>
<comment type="caution">
    <text evidence="6">The sequence shown here is derived from an EMBL/GenBank/DDBJ whole genome shotgun (WGS) entry which is preliminary data.</text>
</comment>
<sequence>MADMQRKAPGLGEGRAHQYMSSTVNDTTTAFTVTLWKNKLGTQKRDLIMTWPEFCQWLGDLPRVSVKDDCQLIKLAEFGDERTEKGALRHDANIMSITGIEGDYDDEVMTPQQAIEKLEAHGLRSAVVPTFSSTPEKPRWRVLTPLAEPVSPSERLKYLEALNGILGGVLSHESATLSQSYYVGVRAGADFSVIHTFGDPEQGYTLDGIEMMDGLDHLRLPVQGGRSKDKGGDARNFDVAIDDSTFDDWVEDVCSTDAIHPALVRIVAHCVAKGFDDVHIRLLFTGLADRVAAKRGAERADLMLGKELDDAISSARDKGFAPRPFDDILADAKALDQDSDPNTIDAVIKESVTLPPIQKRRVREAIKRGTGLPYGVMDEAERGASDDDEADDLALAQGLAEEIGRENVLGSEAFVWQWRDTGVWQKQEDRSVKQWVQGYISGKVGAVRKTNVESVADLFRTEIFSPHHEFDIGPPECVNTPNGELVLESGNWTLVPHDREHYRTTQVPVEYDPNAQASMFEKFMLEVFNGDPDAADKRKALLEMMGYTLMAHCRHEKFIILVGSGANGKSVLLSVLEALAGVVNVAGVQPSQFDRSFQRAHLHGKLANIVTEIKQGEMIDDASLKGIVSGEPTTVEHKFKDPFVMRPFSTCWFGTNHMPHTRDFSDALFRRALVVEFNNKFKPELGNCDPQLKDKLMGELPGILNLALEAYAEALLFGFTMPDSCKQARERWRLEADQVAQFVDAECQPEAGERIPPQRLYNAYRGWADENGIHKKMGQRQFIDRVVLLGFERHRTGKSRYICGLKCERIFSEFVGA</sequence>
<dbReference type="InterPro" id="IPR051620">
    <property type="entry name" value="ORF904-like_C"/>
</dbReference>
<protein>
    <recommendedName>
        <fullName evidence="5">SF3 helicase domain-containing protein</fullName>
    </recommendedName>
</protein>
<gene>
    <name evidence="6" type="ORF">CK498_00645</name>
</gene>
<dbReference type="PANTHER" id="PTHR35372">
    <property type="entry name" value="ATP BINDING PROTEIN-RELATED"/>
    <property type="match status" value="1"/>
</dbReference>
<dbReference type="InterPro" id="IPR014015">
    <property type="entry name" value="Helicase_SF3_DNA-vir"/>
</dbReference>
<proteinExistence type="predicted"/>
<keyword evidence="7" id="KW-1185">Reference proteome</keyword>
<evidence type="ECO:0000256" key="2">
    <source>
        <dbReference type="ARBA" id="ARBA00022801"/>
    </source>
</evidence>
<dbReference type="GO" id="GO:0016787">
    <property type="term" value="F:hydrolase activity"/>
    <property type="evidence" value="ECO:0007669"/>
    <property type="project" value="UniProtKB-KW"/>
</dbReference>
<dbReference type="Pfam" id="PF19263">
    <property type="entry name" value="DUF5906"/>
    <property type="match status" value="1"/>
</dbReference>
<dbReference type="OrthoDB" id="784829at2"/>
<dbReference type="GO" id="GO:0005524">
    <property type="term" value="F:ATP binding"/>
    <property type="evidence" value="ECO:0007669"/>
    <property type="project" value="UniProtKB-KW"/>
</dbReference>
<evidence type="ECO:0000313" key="6">
    <source>
        <dbReference type="EMBL" id="PAU78926.1"/>
    </source>
</evidence>
<dbReference type="PROSITE" id="PS51206">
    <property type="entry name" value="SF3_HELICASE_1"/>
    <property type="match status" value="1"/>
</dbReference>
<dbReference type="NCBIfam" id="TIGR01613">
    <property type="entry name" value="primase_Cterm"/>
    <property type="match status" value="1"/>
</dbReference>
<keyword evidence="4" id="KW-0067">ATP-binding</keyword>
<evidence type="ECO:0000256" key="4">
    <source>
        <dbReference type="ARBA" id="ARBA00022840"/>
    </source>
</evidence>
<dbReference type="InterPro" id="IPR014818">
    <property type="entry name" value="Phage/plasmid_primase_P4_C"/>
</dbReference>
<dbReference type="InterPro" id="IPR006500">
    <property type="entry name" value="Helicase_put_C_phage/plasmid"/>
</dbReference>
<reference evidence="6 7" key="1">
    <citation type="submission" date="2017-08" db="EMBL/GenBank/DDBJ databases">
        <title>Halomonas alkalisoli sp. nov., isolated from saline alkaline soil.</title>
        <authorList>
            <person name="Wang D."/>
            <person name="Zhang G."/>
        </authorList>
    </citation>
    <scope>NUCLEOTIDE SEQUENCE [LARGE SCALE GENOMIC DNA]</scope>
    <source>
        <strain evidence="6 7">WRN001</strain>
    </source>
</reference>
<dbReference type="Proteomes" id="UP000217771">
    <property type="component" value="Unassembled WGS sequence"/>
</dbReference>
<dbReference type="RefSeq" id="WP_095618940.1">
    <property type="nucleotide sequence ID" value="NZ_NSKB01000001.1"/>
</dbReference>
<name>A0A2A2F0F9_9GAMM</name>
<dbReference type="InterPro" id="IPR045455">
    <property type="entry name" value="NrS-1_pol-like_helicase"/>
</dbReference>
<dbReference type="SUPFAM" id="SSF52540">
    <property type="entry name" value="P-loop containing nucleoside triphosphate hydrolases"/>
    <property type="match status" value="1"/>
</dbReference>
<dbReference type="SMART" id="SM00885">
    <property type="entry name" value="D5_N"/>
    <property type="match status" value="1"/>
</dbReference>
<dbReference type="Pfam" id="PF08706">
    <property type="entry name" value="D5_N"/>
    <property type="match status" value="1"/>
</dbReference>
<keyword evidence="2" id="KW-0378">Hydrolase</keyword>
<evidence type="ECO:0000256" key="1">
    <source>
        <dbReference type="ARBA" id="ARBA00022741"/>
    </source>
</evidence>
<dbReference type="EMBL" id="NSKB01000001">
    <property type="protein sequence ID" value="PAU78926.1"/>
    <property type="molecule type" value="Genomic_DNA"/>
</dbReference>
<evidence type="ECO:0000313" key="7">
    <source>
        <dbReference type="Proteomes" id="UP000217771"/>
    </source>
</evidence>
<accession>A0A2A2F0F9</accession>
<keyword evidence="3" id="KW-0347">Helicase</keyword>
<dbReference type="PANTHER" id="PTHR35372:SF2">
    <property type="entry name" value="SF3 HELICASE DOMAIN-CONTAINING PROTEIN"/>
    <property type="match status" value="1"/>
</dbReference>
<evidence type="ECO:0000259" key="5">
    <source>
        <dbReference type="PROSITE" id="PS51206"/>
    </source>
</evidence>
<dbReference type="InterPro" id="IPR004968">
    <property type="entry name" value="DNA_primase/NTPase_C"/>
</dbReference>
<dbReference type="AlphaFoldDB" id="A0A2A2F0F9"/>
<dbReference type="Gene3D" id="3.40.50.300">
    <property type="entry name" value="P-loop containing nucleotide triphosphate hydrolases"/>
    <property type="match status" value="1"/>
</dbReference>
<dbReference type="Pfam" id="PF03288">
    <property type="entry name" value="Pox_D5"/>
    <property type="match status" value="1"/>
</dbReference>
<feature type="domain" description="SF3 helicase" evidence="5">
    <location>
        <begin position="536"/>
        <end position="690"/>
    </location>
</feature>